<feature type="binding site" evidence="18">
    <location>
        <begin position="393"/>
        <end position="394"/>
    </location>
    <ligand>
        <name>acetyl-CoA</name>
        <dbReference type="ChEBI" id="CHEBI:57288"/>
    </ligand>
</feature>
<dbReference type="NCBIfam" id="TIGR01173">
    <property type="entry name" value="glmU"/>
    <property type="match status" value="1"/>
</dbReference>
<dbReference type="UniPathway" id="UPA00973"/>
<evidence type="ECO:0000256" key="6">
    <source>
        <dbReference type="ARBA" id="ARBA00022695"/>
    </source>
</evidence>
<name>A0A2N3G5K0_9ACTN</name>
<dbReference type="GO" id="GO:0006048">
    <property type="term" value="P:UDP-N-acetylglucosamine biosynthetic process"/>
    <property type="evidence" value="ECO:0007669"/>
    <property type="project" value="UniProtKB-UniPathway"/>
</dbReference>
<evidence type="ECO:0000256" key="5">
    <source>
        <dbReference type="ARBA" id="ARBA00022679"/>
    </source>
</evidence>
<keyword evidence="4 18" id="KW-0963">Cytoplasm</keyword>
<feature type="binding site" evidence="18">
    <location>
        <position position="111"/>
    </location>
    <ligand>
        <name>Mg(2+)</name>
        <dbReference type="ChEBI" id="CHEBI:18420"/>
    </ligand>
</feature>
<keyword evidence="13 18" id="KW-0012">Acyltransferase</keyword>
<dbReference type="InterPro" id="IPR005882">
    <property type="entry name" value="Bifunctional_GlmU"/>
</dbReference>
<accession>A0A2N3G5K0</accession>
<feature type="binding site" evidence="18">
    <location>
        <position position="384"/>
    </location>
    <ligand>
        <name>UDP-N-acetyl-alpha-D-glucosamine</name>
        <dbReference type="ChEBI" id="CHEBI:57705"/>
    </ligand>
</feature>
<feature type="binding site" evidence="18">
    <location>
        <position position="178"/>
    </location>
    <ligand>
        <name>UDP-N-acetyl-alpha-D-glucosamine</name>
        <dbReference type="ChEBI" id="CHEBI:57705"/>
    </ligand>
</feature>
<evidence type="ECO:0000256" key="15">
    <source>
        <dbReference type="ARBA" id="ARBA00048247"/>
    </source>
</evidence>
<feature type="region of interest" description="N-acetyltransferase" evidence="18">
    <location>
        <begin position="259"/>
        <end position="465"/>
    </location>
</feature>
<comment type="similarity">
    <text evidence="3 18">In the N-terminal section; belongs to the N-acetylglucosamine-1-phosphate uridyltransferase family.</text>
</comment>
<comment type="catalytic activity">
    <reaction evidence="16 18">
        <text>N-acetyl-alpha-D-glucosamine 1-phosphate + UTP + H(+) = UDP-N-acetyl-alpha-D-glucosamine + diphosphate</text>
        <dbReference type="Rhea" id="RHEA:13509"/>
        <dbReference type="ChEBI" id="CHEBI:15378"/>
        <dbReference type="ChEBI" id="CHEBI:33019"/>
        <dbReference type="ChEBI" id="CHEBI:46398"/>
        <dbReference type="ChEBI" id="CHEBI:57705"/>
        <dbReference type="ChEBI" id="CHEBI:57776"/>
        <dbReference type="EC" id="2.7.7.23"/>
    </reaction>
</comment>
<dbReference type="GO" id="GO:0071555">
    <property type="term" value="P:cell wall organization"/>
    <property type="evidence" value="ECO:0007669"/>
    <property type="project" value="UniProtKB-KW"/>
</dbReference>
<evidence type="ECO:0000256" key="14">
    <source>
        <dbReference type="ARBA" id="ARBA00023316"/>
    </source>
</evidence>
<feature type="region of interest" description="Pyrophosphorylase" evidence="18">
    <location>
        <begin position="1"/>
        <end position="237"/>
    </location>
</feature>
<keyword evidence="7 18" id="KW-0479">Metal-binding</keyword>
<keyword evidence="14 18" id="KW-0961">Cell wall biogenesis/degradation</keyword>
<dbReference type="NCBIfam" id="NF010934">
    <property type="entry name" value="PRK14354.1"/>
    <property type="match status" value="1"/>
</dbReference>
<comment type="subcellular location">
    <subcellularLocation>
        <location evidence="1 18">Cytoplasm</location>
    </subcellularLocation>
</comment>
<dbReference type="HAMAP" id="MF_01631">
    <property type="entry name" value="GlmU"/>
    <property type="match status" value="1"/>
</dbReference>
<feature type="binding site" evidence="18">
    <location>
        <position position="430"/>
    </location>
    <ligand>
        <name>acetyl-CoA</name>
        <dbReference type="ChEBI" id="CHEBI:57288"/>
    </ligand>
</feature>
<feature type="binding site" evidence="18">
    <location>
        <position position="340"/>
    </location>
    <ligand>
        <name>UDP-N-acetyl-alpha-D-glucosamine</name>
        <dbReference type="ChEBI" id="CHEBI:57705"/>
    </ligand>
</feature>
<comment type="caution">
    <text evidence="20">The sequence shown here is derived from an EMBL/GenBank/DDBJ whole genome shotgun (WGS) entry which is preliminary data.</text>
</comment>
<comment type="caution">
    <text evidence="18">Lacks conserved residue(s) required for the propagation of feature annotation.</text>
</comment>
<dbReference type="GO" id="GO:0009245">
    <property type="term" value="P:lipid A biosynthetic process"/>
    <property type="evidence" value="ECO:0007669"/>
    <property type="project" value="UniProtKB-UniRule"/>
</dbReference>
<dbReference type="GO" id="GO:0008360">
    <property type="term" value="P:regulation of cell shape"/>
    <property type="evidence" value="ECO:0007669"/>
    <property type="project" value="UniProtKB-KW"/>
</dbReference>
<evidence type="ECO:0000256" key="18">
    <source>
        <dbReference type="HAMAP-Rule" id="MF_01631"/>
    </source>
</evidence>
<dbReference type="EC" id="2.7.7.23" evidence="18"/>
<feature type="binding site" evidence="18">
    <location>
        <position position="148"/>
    </location>
    <ligand>
        <name>UDP-N-acetyl-alpha-D-glucosamine</name>
        <dbReference type="ChEBI" id="CHEBI:57705"/>
    </ligand>
</feature>
<feature type="binding site" evidence="18">
    <location>
        <position position="358"/>
    </location>
    <ligand>
        <name>UDP-N-acetyl-alpha-D-glucosamine</name>
        <dbReference type="ChEBI" id="CHEBI:57705"/>
    </ligand>
</feature>
<organism evidence="20 21">
    <name type="scientific">Candidatus Anoxymicrobium japonicum</name>
    <dbReference type="NCBI Taxonomy" id="2013648"/>
    <lineage>
        <taxon>Bacteria</taxon>
        <taxon>Bacillati</taxon>
        <taxon>Actinomycetota</taxon>
        <taxon>Candidatus Geothermincolia</taxon>
        <taxon>Candidatus Geothermincolales</taxon>
        <taxon>Candidatus Anoxymicrobiaceae</taxon>
        <taxon>Candidatus Anoxymicrobium</taxon>
    </lineage>
</organism>
<keyword evidence="9 18" id="KW-0460">Magnesium</keyword>
<sequence>MENNSEKKNTRLAVVVLAAGKGKRMNSGVPKVLHEICGRPLIGYVLEATRALGAGEVVVVVGNGAEEVERVAGEGCRYARQAEQKGTGHAVMVALEEMDARFEEVLVLAGDAPFVTAETLQRLVEARRERQAAASVMTAELPDPGGYGRIVRTPDGEIKSIVEEADATGEERATSEVNSCTYVFDRATLEREARALTTDNAQGEYYLTDVIENFTALGQSVVAVRGAREEALGVNSRSQLAVAGRVMRARINDSLMAGGVELVDPCNTYIDYDIEIGRDTVVMPMVFMTGATTVGRGCHVGPCSSINDSIVGDGCDIQFSVVDGCELSTGATVGPFSRLRPGCELGQDSKAGSFVEMKKTTLGRRGKVPHLSYMGDAQIGEDANIGAGSVTCNYDGENKHPTTIGARAFIGSDTMLLAPVDIGDDAVTGAGSVISEDVPDGALGIERSRQKIISDYDRKKKGKTP</sequence>
<dbReference type="GO" id="GO:0009252">
    <property type="term" value="P:peptidoglycan biosynthetic process"/>
    <property type="evidence" value="ECO:0007669"/>
    <property type="project" value="UniProtKB-UniRule"/>
</dbReference>
<comment type="pathway">
    <text evidence="18">Nucleotide-sugar biosynthesis; UDP-N-acetyl-alpha-D-glucosamine biosynthesis; UDP-N-acetyl-alpha-D-glucosamine from N-acetyl-alpha-D-glucosamine 1-phosphate: step 1/1.</text>
</comment>
<feature type="binding site" evidence="18">
    <location>
        <position position="235"/>
    </location>
    <ligand>
        <name>UDP-N-acetyl-alpha-D-glucosamine</name>
        <dbReference type="ChEBI" id="CHEBI:57705"/>
    </ligand>
</feature>
<feature type="binding site" evidence="18">
    <location>
        <position position="235"/>
    </location>
    <ligand>
        <name>Mg(2+)</name>
        <dbReference type="ChEBI" id="CHEBI:18420"/>
    </ligand>
</feature>
<dbReference type="GO" id="GO:0005737">
    <property type="term" value="C:cytoplasm"/>
    <property type="evidence" value="ECO:0007669"/>
    <property type="project" value="UniProtKB-SubCell"/>
</dbReference>
<comment type="function">
    <text evidence="17 18">Catalyzes the last two sequential reactions in the de novo biosynthetic pathway for UDP-N-acetylglucosamine (UDP-GlcNAc). The C-terminal domain catalyzes the transfer of acetyl group from acetyl coenzyme A to glucosamine-1-phosphate (GlcN-1-P) to produce N-acetylglucosamine-1-phosphate (GlcNAc-1-P), which is converted into UDP-GlcNAc by the transfer of uridine 5-monophosphate (from uridine 5-triphosphate), a reaction catalyzed by the N-terminal domain.</text>
</comment>
<feature type="binding site" evidence="18">
    <location>
        <position position="373"/>
    </location>
    <ligand>
        <name>UDP-N-acetyl-alpha-D-glucosamine</name>
        <dbReference type="ChEBI" id="CHEBI:57705"/>
    </ligand>
</feature>
<keyword evidence="12 18" id="KW-0511">Multifunctional enzyme</keyword>
<comment type="catalytic activity">
    <reaction evidence="15 18">
        <text>alpha-D-glucosamine 1-phosphate + acetyl-CoA = N-acetyl-alpha-D-glucosamine 1-phosphate + CoA + H(+)</text>
        <dbReference type="Rhea" id="RHEA:13725"/>
        <dbReference type="ChEBI" id="CHEBI:15378"/>
        <dbReference type="ChEBI" id="CHEBI:57287"/>
        <dbReference type="ChEBI" id="CHEBI:57288"/>
        <dbReference type="ChEBI" id="CHEBI:57776"/>
        <dbReference type="ChEBI" id="CHEBI:58516"/>
        <dbReference type="EC" id="2.3.1.157"/>
    </reaction>
</comment>
<dbReference type="GO" id="GO:0003977">
    <property type="term" value="F:UDP-N-acetylglucosamine diphosphorylase activity"/>
    <property type="evidence" value="ECO:0007669"/>
    <property type="project" value="UniProtKB-UniRule"/>
</dbReference>
<evidence type="ECO:0000256" key="4">
    <source>
        <dbReference type="ARBA" id="ARBA00022490"/>
    </source>
</evidence>
<dbReference type="Gene3D" id="3.90.550.10">
    <property type="entry name" value="Spore Coat Polysaccharide Biosynthesis Protein SpsA, Chain A"/>
    <property type="match status" value="1"/>
</dbReference>
<dbReference type="SUPFAM" id="SSF51161">
    <property type="entry name" value="Trimeric LpxA-like enzymes"/>
    <property type="match status" value="1"/>
</dbReference>
<evidence type="ECO:0000256" key="11">
    <source>
        <dbReference type="ARBA" id="ARBA00022984"/>
    </source>
</evidence>
<feature type="active site" description="Proton acceptor" evidence="18">
    <location>
        <position position="370"/>
    </location>
</feature>
<evidence type="ECO:0000256" key="9">
    <source>
        <dbReference type="ARBA" id="ARBA00022842"/>
    </source>
</evidence>
<dbReference type="UniPathway" id="UPA00113">
    <property type="reaction ID" value="UER00532"/>
</dbReference>
<feature type="binding site" evidence="18">
    <location>
        <position position="31"/>
    </location>
    <ligand>
        <name>UDP-N-acetyl-alpha-D-glucosamine</name>
        <dbReference type="ChEBI" id="CHEBI:57705"/>
    </ligand>
</feature>
<keyword evidence="11 18" id="KW-0573">Peptidoglycan synthesis</keyword>
<keyword evidence="5 18" id="KW-0808">Transferase</keyword>
<evidence type="ECO:0000256" key="10">
    <source>
        <dbReference type="ARBA" id="ARBA00022960"/>
    </source>
</evidence>
<proteinExistence type="inferred from homology"/>
<dbReference type="CDD" id="cd03353">
    <property type="entry name" value="LbH_GlmU_C"/>
    <property type="match status" value="1"/>
</dbReference>
<feature type="region of interest" description="Linker" evidence="18">
    <location>
        <begin position="238"/>
        <end position="258"/>
    </location>
</feature>
<dbReference type="Gene3D" id="2.160.10.10">
    <property type="entry name" value="Hexapeptide repeat proteins"/>
    <property type="match status" value="1"/>
</dbReference>
<dbReference type="Pfam" id="PF00132">
    <property type="entry name" value="Hexapep"/>
    <property type="match status" value="1"/>
</dbReference>
<dbReference type="GO" id="GO:0000287">
    <property type="term" value="F:magnesium ion binding"/>
    <property type="evidence" value="ECO:0007669"/>
    <property type="project" value="UniProtKB-UniRule"/>
</dbReference>
<dbReference type="PANTHER" id="PTHR43584">
    <property type="entry name" value="NUCLEOTIDYL TRANSFERASE"/>
    <property type="match status" value="1"/>
</dbReference>
<feature type="binding site" evidence="18">
    <location>
        <begin position="17"/>
        <end position="20"/>
    </location>
    <ligand>
        <name>UDP-N-acetyl-alpha-D-glucosamine</name>
        <dbReference type="ChEBI" id="CHEBI:57705"/>
    </ligand>
</feature>
<evidence type="ECO:0000256" key="8">
    <source>
        <dbReference type="ARBA" id="ARBA00022737"/>
    </source>
</evidence>
<dbReference type="Proteomes" id="UP000233654">
    <property type="component" value="Unassembled WGS sequence"/>
</dbReference>
<gene>
    <name evidence="18 20" type="primary">glmU</name>
    <name evidence="20" type="ORF">CVT63_05040</name>
</gene>
<comment type="pathway">
    <text evidence="18">Nucleotide-sugar biosynthesis; UDP-N-acetyl-alpha-D-glucosamine biosynthesis; N-acetyl-alpha-D-glucosamine 1-phosphate from alpha-D-glucosamine 6-phosphate (route II): step 2/2.</text>
</comment>
<evidence type="ECO:0000256" key="16">
    <source>
        <dbReference type="ARBA" id="ARBA00048493"/>
    </source>
</evidence>
<comment type="pathway">
    <text evidence="18">Bacterial outer membrane biogenesis; LPS lipid A biosynthesis.</text>
</comment>
<dbReference type="InterPro" id="IPR029044">
    <property type="entry name" value="Nucleotide-diphossugar_trans"/>
</dbReference>
<dbReference type="GO" id="GO:0016020">
    <property type="term" value="C:membrane"/>
    <property type="evidence" value="ECO:0007669"/>
    <property type="project" value="GOC"/>
</dbReference>
<feature type="domain" description="MobA-like NTP transferase" evidence="19">
    <location>
        <begin position="14"/>
        <end position="139"/>
    </location>
</feature>
<dbReference type="PANTHER" id="PTHR43584:SF3">
    <property type="entry name" value="BIFUNCTIONAL PROTEIN GLMU"/>
    <property type="match status" value="1"/>
</dbReference>
<evidence type="ECO:0000259" key="19">
    <source>
        <dbReference type="Pfam" id="PF12804"/>
    </source>
</evidence>
<dbReference type="SUPFAM" id="SSF53448">
    <property type="entry name" value="Nucleotide-diphospho-sugar transferases"/>
    <property type="match status" value="1"/>
</dbReference>
<feature type="binding site" evidence="18">
    <location>
        <begin position="86"/>
        <end position="87"/>
    </location>
    <ligand>
        <name>UDP-N-acetyl-alpha-D-glucosamine</name>
        <dbReference type="ChEBI" id="CHEBI:57705"/>
    </ligand>
</feature>
<dbReference type="InterPro" id="IPR001451">
    <property type="entry name" value="Hexapep"/>
</dbReference>
<dbReference type="CDD" id="cd02540">
    <property type="entry name" value="GT2_GlmU_N_bac"/>
    <property type="match status" value="1"/>
</dbReference>
<evidence type="ECO:0000313" key="21">
    <source>
        <dbReference type="Proteomes" id="UP000233654"/>
    </source>
</evidence>
<dbReference type="EMBL" id="PHEX01000038">
    <property type="protein sequence ID" value="PKQ27997.1"/>
    <property type="molecule type" value="Genomic_DNA"/>
</dbReference>
<feature type="binding site" evidence="18">
    <location>
        <position position="447"/>
    </location>
    <ligand>
        <name>acetyl-CoA</name>
        <dbReference type="ChEBI" id="CHEBI:57288"/>
    </ligand>
</feature>
<dbReference type="InterPro" id="IPR011004">
    <property type="entry name" value="Trimer_LpxA-like_sf"/>
</dbReference>
<keyword evidence="10 18" id="KW-0133">Cell shape</keyword>
<evidence type="ECO:0000256" key="17">
    <source>
        <dbReference type="ARBA" id="ARBA00049628"/>
    </source>
</evidence>
<dbReference type="InterPro" id="IPR025877">
    <property type="entry name" value="MobA-like_NTP_Trfase"/>
</dbReference>
<keyword evidence="8 18" id="KW-0677">Repeat</keyword>
<keyword evidence="6 18" id="KW-0548">Nucleotidyltransferase</keyword>
<feature type="binding site" evidence="18">
    <location>
        <position position="387"/>
    </location>
    <ligand>
        <name>acetyl-CoA</name>
        <dbReference type="ChEBI" id="CHEBI:57288"/>
    </ligand>
</feature>
<dbReference type="InterPro" id="IPR050065">
    <property type="entry name" value="GlmU-like"/>
</dbReference>
<comment type="subunit">
    <text evidence="18">Homotrimer.</text>
</comment>
<evidence type="ECO:0000256" key="1">
    <source>
        <dbReference type="ARBA" id="ARBA00004496"/>
    </source>
</evidence>
<dbReference type="EC" id="2.3.1.157" evidence="18"/>
<reference evidence="20 21" key="1">
    <citation type="journal article" date="2017" name="ISME J.">
        <title>Potential for microbial H2 and metal transformations associated with novel bacteria and archaea in deep terrestrial subsurface sediments.</title>
        <authorList>
            <person name="Hernsdorf A.W."/>
            <person name="Amano Y."/>
            <person name="Miyakawa K."/>
            <person name="Ise K."/>
            <person name="Suzuki Y."/>
            <person name="Anantharaman K."/>
            <person name="Probst A."/>
            <person name="Burstein D."/>
            <person name="Thomas B.C."/>
            <person name="Banfield J.F."/>
        </authorList>
    </citation>
    <scope>NUCLEOTIDE SEQUENCE [LARGE SCALE GENOMIC DNA]</scope>
    <source>
        <strain evidence="20">HGW-Actinobacteria-3</strain>
    </source>
</reference>
<dbReference type="Pfam" id="PF12804">
    <property type="entry name" value="NTP_transf_3"/>
    <property type="match status" value="1"/>
</dbReference>
<feature type="binding site" evidence="18">
    <location>
        <position position="163"/>
    </location>
    <ligand>
        <name>UDP-N-acetyl-alpha-D-glucosamine</name>
        <dbReference type="ChEBI" id="CHEBI:57705"/>
    </ligand>
</feature>
<evidence type="ECO:0000313" key="20">
    <source>
        <dbReference type="EMBL" id="PKQ27997.1"/>
    </source>
</evidence>
<dbReference type="GO" id="GO:0000902">
    <property type="term" value="P:cell morphogenesis"/>
    <property type="evidence" value="ECO:0007669"/>
    <property type="project" value="UniProtKB-UniRule"/>
</dbReference>
<evidence type="ECO:0000256" key="7">
    <source>
        <dbReference type="ARBA" id="ARBA00022723"/>
    </source>
</evidence>
<protein>
    <recommendedName>
        <fullName evidence="18">Bifunctional protein GlmU</fullName>
    </recommendedName>
    <domain>
        <recommendedName>
            <fullName evidence="18">UDP-N-acetylglucosamine pyrophosphorylase</fullName>
            <ecNumber evidence="18">2.7.7.23</ecNumber>
        </recommendedName>
        <alternativeName>
            <fullName evidence="18">N-acetylglucosamine-1-phosphate uridyltransferase</fullName>
        </alternativeName>
    </domain>
    <domain>
        <recommendedName>
            <fullName evidence="18">Glucosamine-1-phosphate N-acetyltransferase</fullName>
            <ecNumber evidence="18">2.3.1.157</ecNumber>
        </recommendedName>
    </domain>
</protein>
<feature type="binding site" evidence="18">
    <location>
        <position position="81"/>
    </location>
    <ligand>
        <name>UDP-N-acetyl-alpha-D-glucosamine</name>
        <dbReference type="ChEBI" id="CHEBI:57705"/>
    </ligand>
</feature>
<comment type="similarity">
    <text evidence="2 18">In the C-terminal section; belongs to the transferase hexapeptide repeat family.</text>
</comment>
<dbReference type="AlphaFoldDB" id="A0A2N3G5K0"/>
<evidence type="ECO:0000256" key="3">
    <source>
        <dbReference type="ARBA" id="ARBA00007947"/>
    </source>
</evidence>
<evidence type="ECO:0000256" key="2">
    <source>
        <dbReference type="ARBA" id="ARBA00007707"/>
    </source>
</evidence>
<feature type="binding site" evidence="18">
    <location>
        <position position="412"/>
    </location>
    <ligand>
        <name>acetyl-CoA</name>
        <dbReference type="ChEBI" id="CHEBI:57288"/>
    </ligand>
</feature>
<comment type="cofactor">
    <cofactor evidence="18">
        <name>Mg(2+)</name>
        <dbReference type="ChEBI" id="CHEBI:18420"/>
    </cofactor>
    <text evidence="18">Binds 1 Mg(2+) ion per subunit.</text>
</comment>
<evidence type="ECO:0000256" key="12">
    <source>
        <dbReference type="ARBA" id="ARBA00023268"/>
    </source>
</evidence>
<evidence type="ECO:0000256" key="13">
    <source>
        <dbReference type="ARBA" id="ARBA00023315"/>
    </source>
</evidence>
<dbReference type="GO" id="GO:0019134">
    <property type="term" value="F:glucosamine-1-phosphate N-acetyltransferase activity"/>
    <property type="evidence" value="ECO:0007669"/>
    <property type="project" value="UniProtKB-UniRule"/>
</dbReference>
<dbReference type="InterPro" id="IPR038009">
    <property type="entry name" value="GlmU_C_LbH"/>
</dbReference>